<dbReference type="SMART" id="SM00718">
    <property type="entry name" value="DM4_12"/>
    <property type="match status" value="1"/>
</dbReference>
<dbReference type="Pfam" id="PF07841">
    <property type="entry name" value="DM4_12"/>
    <property type="match status" value="1"/>
</dbReference>
<dbReference type="Proteomes" id="UP000183832">
    <property type="component" value="Unassembled WGS sequence"/>
</dbReference>
<name>A0A1J1ICF9_9DIPT</name>
<gene>
    <name evidence="1" type="ORF">CLUMA_CG011258</name>
</gene>
<dbReference type="STRING" id="568069.A0A1J1ICF9"/>
<dbReference type="InterPro" id="IPR006631">
    <property type="entry name" value="DM4_12"/>
</dbReference>
<proteinExistence type="predicted"/>
<sequence length="135" mass="15461">MKVAKFGQVYESYEVEAKVKKTDEVLPQSKERETHDDDVRLVIYQVLENALNSKNIDGKQCVLRAICETSQLIFEHESGLLGGIFHVLFVPSTTHVKRNKNDYILAEELGRNNDECENVFSQCNYSLLYVFSQIG</sequence>
<dbReference type="PANTHER" id="PTHR21398:SF21">
    <property type="entry name" value="AGAP004005-PA"/>
    <property type="match status" value="1"/>
</dbReference>
<protein>
    <submittedName>
        <fullName evidence="1">CLUMA_CG011258, isoform A</fullName>
    </submittedName>
</protein>
<dbReference type="PANTHER" id="PTHR21398">
    <property type="entry name" value="AGAP007094-PA"/>
    <property type="match status" value="1"/>
</dbReference>
<dbReference type="OrthoDB" id="8186940at2759"/>
<keyword evidence="2" id="KW-1185">Reference proteome</keyword>
<organism evidence="1 2">
    <name type="scientific">Clunio marinus</name>
    <dbReference type="NCBI Taxonomy" id="568069"/>
    <lineage>
        <taxon>Eukaryota</taxon>
        <taxon>Metazoa</taxon>
        <taxon>Ecdysozoa</taxon>
        <taxon>Arthropoda</taxon>
        <taxon>Hexapoda</taxon>
        <taxon>Insecta</taxon>
        <taxon>Pterygota</taxon>
        <taxon>Neoptera</taxon>
        <taxon>Endopterygota</taxon>
        <taxon>Diptera</taxon>
        <taxon>Nematocera</taxon>
        <taxon>Chironomoidea</taxon>
        <taxon>Chironomidae</taxon>
        <taxon>Clunio</taxon>
    </lineage>
</organism>
<dbReference type="EMBL" id="CVRI01000047">
    <property type="protein sequence ID" value="CRK97883.1"/>
    <property type="molecule type" value="Genomic_DNA"/>
</dbReference>
<evidence type="ECO:0000313" key="1">
    <source>
        <dbReference type="EMBL" id="CRK97883.1"/>
    </source>
</evidence>
<dbReference type="AlphaFoldDB" id="A0A1J1ICF9"/>
<reference evidence="1 2" key="1">
    <citation type="submission" date="2015-04" db="EMBL/GenBank/DDBJ databases">
        <authorList>
            <person name="Syromyatnikov M.Y."/>
            <person name="Popov V.N."/>
        </authorList>
    </citation>
    <scope>NUCLEOTIDE SEQUENCE [LARGE SCALE GENOMIC DNA]</scope>
</reference>
<accession>A0A1J1ICF9</accession>
<evidence type="ECO:0000313" key="2">
    <source>
        <dbReference type="Proteomes" id="UP000183832"/>
    </source>
</evidence>